<evidence type="ECO:0000313" key="16">
    <source>
        <dbReference type="EMBL" id="KAJ5316363.1"/>
    </source>
</evidence>
<sequence length="588" mass="67321">MALNQSLPSSTRMSSATPDTAMLEALVPGYTLISRFFLSYFHIDLTAYLQYVVALAVFAVSLRYISKYASEFFQEYLISYAEIRPDDELFNHIMWWMSRQSFMQRTNHFVASVRANVYFCDSDDEMDGSEEDSEDDDFDTDDFSDDEKESQHQANVVSRKKCEPLRFTPSEGRHFFWYKGRLMILERQQRTRNGAWSLFNERLFLSCLGRNSSLIKELIDEASKAFQNRDGNKTVIYRAQRHSRADPFVWVRCMARSPRPLSTVILEENEKHNLVKDMKRYLRSRTRLWHSNRGIAYKRGYLLHGPPGTGKTSLCFAAAGELGLPLYLLTLNSNSLDEDNLYTLFADLPRKCIVLIEDVDTAGITHSRGKTATIKSKGDNAAGADTEETSTEEQSSADKPPLDKSVKDGITLSSLLNVIDGVASSEGRILVMTTNHVDRLDEALIRIGRVDMQVFLGYSTKENIKDLFTSIYMPMESDIPGNDKTELKTDWSNCHNIEKRKIKIEWKKKKIQDYRNHVESLRSRIHPLASEFASIVPGGIFTAAEIQGYLLNHIDDPEMAIKGAEVWAKELRETKRPREEKAIENGYY</sequence>
<feature type="region of interest" description="Disordered" evidence="13">
    <location>
        <begin position="125"/>
        <end position="157"/>
    </location>
</feature>
<keyword evidence="9" id="KW-0496">Mitochondrion</keyword>
<accession>A0A9W9PZD7</accession>
<dbReference type="GO" id="GO:0005524">
    <property type="term" value="F:ATP binding"/>
    <property type="evidence" value="ECO:0007669"/>
    <property type="project" value="UniProtKB-KW"/>
</dbReference>
<dbReference type="GO" id="GO:0016887">
    <property type="term" value="F:ATP hydrolysis activity"/>
    <property type="evidence" value="ECO:0007669"/>
    <property type="project" value="InterPro"/>
</dbReference>
<evidence type="ECO:0000259" key="15">
    <source>
        <dbReference type="SMART" id="SM01024"/>
    </source>
</evidence>
<keyword evidence="5" id="KW-0999">Mitochondrion inner membrane</keyword>
<name>A0A9W9PZD7_9EURO</name>
<evidence type="ECO:0000256" key="11">
    <source>
        <dbReference type="ARBA" id="ARBA00048778"/>
    </source>
</evidence>
<dbReference type="GO" id="GO:0005743">
    <property type="term" value="C:mitochondrial inner membrane"/>
    <property type="evidence" value="ECO:0007669"/>
    <property type="project" value="UniProtKB-SubCell"/>
</dbReference>
<feature type="region of interest" description="Disordered" evidence="13">
    <location>
        <begin position="370"/>
        <end position="404"/>
    </location>
</feature>
<dbReference type="PANTHER" id="PTHR23070">
    <property type="entry name" value="BCS1 AAA-TYPE ATPASE"/>
    <property type="match status" value="1"/>
</dbReference>
<comment type="subcellular location">
    <subcellularLocation>
        <location evidence="1">Mitochondrion inner membrane</location>
        <topology evidence="1">Single-pass membrane protein</topology>
    </subcellularLocation>
</comment>
<keyword evidence="3" id="KW-0812">Transmembrane</keyword>
<feature type="domain" description="BCS1 N-terminal" evidence="15">
    <location>
        <begin position="53"/>
        <end position="264"/>
    </location>
</feature>
<keyword evidence="6" id="KW-0378">Hydrolase</keyword>
<organism evidence="16 17">
    <name type="scientific">Penicillium atrosanguineum</name>
    <dbReference type="NCBI Taxonomy" id="1132637"/>
    <lineage>
        <taxon>Eukaryota</taxon>
        <taxon>Fungi</taxon>
        <taxon>Dikarya</taxon>
        <taxon>Ascomycota</taxon>
        <taxon>Pezizomycotina</taxon>
        <taxon>Eurotiomycetes</taxon>
        <taxon>Eurotiomycetidae</taxon>
        <taxon>Eurotiales</taxon>
        <taxon>Aspergillaceae</taxon>
        <taxon>Penicillium</taxon>
    </lineage>
</organism>
<dbReference type="Pfam" id="PF25426">
    <property type="entry name" value="AAA_lid_BCS1"/>
    <property type="match status" value="1"/>
</dbReference>
<comment type="catalytic activity">
    <reaction evidence="11">
        <text>ATP + H2O = ADP + phosphate + H(+)</text>
        <dbReference type="Rhea" id="RHEA:13065"/>
        <dbReference type="ChEBI" id="CHEBI:15377"/>
        <dbReference type="ChEBI" id="CHEBI:15378"/>
        <dbReference type="ChEBI" id="CHEBI:30616"/>
        <dbReference type="ChEBI" id="CHEBI:43474"/>
        <dbReference type="ChEBI" id="CHEBI:456216"/>
    </reaction>
    <physiologicalReaction direction="left-to-right" evidence="11">
        <dbReference type="Rhea" id="RHEA:13066"/>
    </physiologicalReaction>
</comment>
<dbReference type="SMART" id="SM01024">
    <property type="entry name" value="BCS1_N"/>
    <property type="match status" value="1"/>
</dbReference>
<evidence type="ECO:0000256" key="8">
    <source>
        <dbReference type="ARBA" id="ARBA00022989"/>
    </source>
</evidence>
<evidence type="ECO:0000256" key="5">
    <source>
        <dbReference type="ARBA" id="ARBA00022792"/>
    </source>
</evidence>
<keyword evidence="8" id="KW-1133">Transmembrane helix</keyword>
<evidence type="ECO:0008006" key="18">
    <source>
        <dbReference type="Google" id="ProtNLM"/>
    </source>
</evidence>
<dbReference type="InterPro" id="IPR003593">
    <property type="entry name" value="AAA+_ATPase"/>
</dbReference>
<reference evidence="16" key="1">
    <citation type="submission" date="2022-12" db="EMBL/GenBank/DDBJ databases">
        <authorList>
            <person name="Petersen C."/>
        </authorList>
    </citation>
    <scope>NUCLEOTIDE SEQUENCE</scope>
    <source>
        <strain evidence="16">IBT 21472</strain>
    </source>
</reference>
<protein>
    <recommendedName>
        <fullName evidence="18">P-loop containing nucleoside triphosphate hydrolase protein</fullName>
    </recommendedName>
</protein>
<evidence type="ECO:0000256" key="6">
    <source>
        <dbReference type="ARBA" id="ARBA00022801"/>
    </source>
</evidence>
<evidence type="ECO:0000256" key="9">
    <source>
        <dbReference type="ARBA" id="ARBA00023128"/>
    </source>
</evidence>
<evidence type="ECO:0000256" key="4">
    <source>
        <dbReference type="ARBA" id="ARBA00022741"/>
    </source>
</evidence>
<comment type="similarity">
    <text evidence="2">Belongs to the AAA ATPase family. BCS1 subfamily.</text>
</comment>
<evidence type="ECO:0000256" key="7">
    <source>
        <dbReference type="ARBA" id="ARBA00022840"/>
    </source>
</evidence>
<dbReference type="InterPro" id="IPR014851">
    <property type="entry name" value="BCS1_N"/>
</dbReference>
<evidence type="ECO:0000256" key="13">
    <source>
        <dbReference type="SAM" id="MobiDB-lite"/>
    </source>
</evidence>
<dbReference type="EMBL" id="JAPZBO010000005">
    <property type="protein sequence ID" value="KAJ5316363.1"/>
    <property type="molecule type" value="Genomic_DNA"/>
</dbReference>
<proteinExistence type="inferred from homology"/>
<dbReference type="InterPro" id="IPR003959">
    <property type="entry name" value="ATPase_AAA_core"/>
</dbReference>
<evidence type="ECO:0000259" key="14">
    <source>
        <dbReference type="SMART" id="SM00382"/>
    </source>
</evidence>
<evidence type="ECO:0000256" key="3">
    <source>
        <dbReference type="ARBA" id="ARBA00022692"/>
    </source>
</evidence>
<gene>
    <name evidence="16" type="ORF">N7476_006670</name>
</gene>
<feature type="compositionally biased region" description="Acidic residues" evidence="13">
    <location>
        <begin position="125"/>
        <end position="148"/>
    </location>
</feature>
<dbReference type="Gene3D" id="3.40.50.300">
    <property type="entry name" value="P-loop containing nucleotide triphosphate hydrolases"/>
    <property type="match status" value="1"/>
</dbReference>
<dbReference type="SMART" id="SM00382">
    <property type="entry name" value="AAA"/>
    <property type="match status" value="1"/>
</dbReference>
<evidence type="ECO:0000256" key="1">
    <source>
        <dbReference type="ARBA" id="ARBA00004434"/>
    </source>
</evidence>
<dbReference type="AlphaFoldDB" id="A0A9W9PZD7"/>
<dbReference type="InterPro" id="IPR027417">
    <property type="entry name" value="P-loop_NTPase"/>
</dbReference>
<keyword evidence="4 12" id="KW-0547">Nucleotide-binding</keyword>
<feature type="domain" description="AAA+ ATPase" evidence="14">
    <location>
        <begin position="297"/>
        <end position="460"/>
    </location>
</feature>
<evidence type="ECO:0000313" key="17">
    <source>
        <dbReference type="Proteomes" id="UP001147746"/>
    </source>
</evidence>
<dbReference type="InterPro" id="IPR050747">
    <property type="entry name" value="Mitochondrial_chaperone_BCS1"/>
</dbReference>
<dbReference type="InterPro" id="IPR003960">
    <property type="entry name" value="ATPase_AAA_CS"/>
</dbReference>
<keyword evidence="10" id="KW-0472">Membrane</keyword>
<dbReference type="Pfam" id="PF00004">
    <property type="entry name" value="AAA"/>
    <property type="match status" value="2"/>
</dbReference>
<comment type="caution">
    <text evidence="16">The sequence shown here is derived from an EMBL/GenBank/DDBJ whole genome shotgun (WGS) entry which is preliminary data.</text>
</comment>
<evidence type="ECO:0000256" key="10">
    <source>
        <dbReference type="ARBA" id="ARBA00023136"/>
    </source>
</evidence>
<keyword evidence="7 12" id="KW-0067">ATP-binding</keyword>
<evidence type="ECO:0000256" key="12">
    <source>
        <dbReference type="RuleBase" id="RU003651"/>
    </source>
</evidence>
<dbReference type="SUPFAM" id="SSF52540">
    <property type="entry name" value="P-loop containing nucleoside triphosphate hydrolases"/>
    <property type="match status" value="1"/>
</dbReference>
<dbReference type="Proteomes" id="UP001147746">
    <property type="component" value="Unassembled WGS sequence"/>
</dbReference>
<dbReference type="PROSITE" id="PS00674">
    <property type="entry name" value="AAA"/>
    <property type="match status" value="1"/>
</dbReference>
<dbReference type="Pfam" id="PF08740">
    <property type="entry name" value="BCS1_N"/>
    <property type="match status" value="1"/>
</dbReference>
<evidence type="ECO:0000256" key="2">
    <source>
        <dbReference type="ARBA" id="ARBA00007448"/>
    </source>
</evidence>
<dbReference type="InterPro" id="IPR057495">
    <property type="entry name" value="AAA_lid_BCS1"/>
</dbReference>
<reference evidence="16" key="2">
    <citation type="journal article" date="2023" name="IMA Fungus">
        <title>Comparative genomic study of the Penicillium genus elucidates a diverse pangenome and 15 lateral gene transfer events.</title>
        <authorList>
            <person name="Petersen C."/>
            <person name="Sorensen T."/>
            <person name="Nielsen M.R."/>
            <person name="Sondergaard T.E."/>
            <person name="Sorensen J.L."/>
            <person name="Fitzpatrick D.A."/>
            <person name="Frisvad J.C."/>
            <person name="Nielsen K.L."/>
        </authorList>
    </citation>
    <scope>NUCLEOTIDE SEQUENCE</scope>
    <source>
        <strain evidence="16">IBT 21472</strain>
    </source>
</reference>
<keyword evidence="17" id="KW-1185">Reference proteome</keyword>